<keyword evidence="2" id="KW-1133">Transmembrane helix</keyword>
<evidence type="ECO:0000256" key="2">
    <source>
        <dbReference type="SAM" id="Phobius"/>
    </source>
</evidence>
<gene>
    <name evidence="4" type="ORF">Fcan01_02994</name>
</gene>
<name>A0A226F5P4_FOLCA</name>
<feature type="chain" id="PRO_5012511110" evidence="3">
    <location>
        <begin position="19"/>
        <end position="637"/>
    </location>
</feature>
<reference evidence="4 5" key="1">
    <citation type="submission" date="2015-12" db="EMBL/GenBank/DDBJ databases">
        <title>The genome of Folsomia candida.</title>
        <authorList>
            <person name="Faddeeva A."/>
            <person name="Derks M.F."/>
            <person name="Anvar Y."/>
            <person name="Smit S."/>
            <person name="Van Straalen N."/>
            <person name="Roelofs D."/>
        </authorList>
    </citation>
    <scope>NUCLEOTIDE SEQUENCE [LARGE SCALE GENOMIC DNA]</scope>
    <source>
        <strain evidence="4 5">VU population</strain>
        <tissue evidence="4">Whole body</tissue>
    </source>
</reference>
<dbReference type="Proteomes" id="UP000198287">
    <property type="component" value="Unassembled WGS sequence"/>
</dbReference>
<accession>A0A226F5P4</accession>
<comment type="caution">
    <text evidence="4">The sequence shown here is derived from an EMBL/GenBank/DDBJ whole genome shotgun (WGS) entry which is preliminary data.</text>
</comment>
<proteinExistence type="predicted"/>
<keyword evidence="5" id="KW-1185">Reference proteome</keyword>
<keyword evidence="2" id="KW-0812">Transmembrane</keyword>
<feature type="region of interest" description="Disordered" evidence="1">
    <location>
        <begin position="524"/>
        <end position="553"/>
    </location>
</feature>
<dbReference type="AlphaFoldDB" id="A0A226F5P4"/>
<evidence type="ECO:0000313" key="4">
    <source>
        <dbReference type="EMBL" id="OXA64744.1"/>
    </source>
</evidence>
<feature type="compositionally biased region" description="Low complexity" evidence="1">
    <location>
        <begin position="529"/>
        <end position="539"/>
    </location>
</feature>
<keyword evidence="2" id="KW-0472">Membrane</keyword>
<evidence type="ECO:0000313" key="5">
    <source>
        <dbReference type="Proteomes" id="UP000198287"/>
    </source>
</evidence>
<feature type="signal peptide" evidence="3">
    <location>
        <begin position="1"/>
        <end position="18"/>
    </location>
</feature>
<evidence type="ECO:0000256" key="3">
    <source>
        <dbReference type="SAM" id="SignalP"/>
    </source>
</evidence>
<evidence type="ECO:0000256" key="1">
    <source>
        <dbReference type="SAM" id="MobiDB-lite"/>
    </source>
</evidence>
<dbReference type="OrthoDB" id="6777687at2759"/>
<dbReference type="EMBL" id="LNIX01000001">
    <property type="protein sequence ID" value="OXA64744.1"/>
    <property type="molecule type" value="Genomic_DNA"/>
</dbReference>
<protein>
    <submittedName>
        <fullName evidence="4">Uncharacterized protein</fullName>
    </submittedName>
</protein>
<keyword evidence="3" id="KW-0732">Signal</keyword>
<sequence length="637" mass="73580">MSAWNFLGFLIFLSNSQAQTLSPTYLTKVSMGAIATEVQGPVLYEGFVSLIYEYQVPVYNNLDITLRDWRSKCETDSYTPSYTCPVFFHFERFLERFENEVVPKAWYDPITNRTTSPSPMLDMDNDFCNKIQGHFKGSLTQEFGFEEYIVKLKQCLLGVDNTAIIERQITDYIYNIKPLFKKMNENYENEFSNKFFGEANKKIGPAFYVNAVTSHQNGMLLAYLMEKTRWSAAMSACQQQRVPETLLTPQNVTKNLKDLNQRLAIGNKKTSVNVNEVSAIFKLPLTDCSYIERTGHFVVRILIPVARKDIDLFKLYKVSTYPFLLEDKICHLSLDSEKNELFLYDETTNNLLRSECTKSDKLCQVKEFENTVTDFCLRAIFLKDHLASKKYCGQRFQCSEIGKDNMNKLIKLPIVKKTYSDSWIVLGTGSASDKMTIKCDIIEWKVDLMQKDLSGALEIRLPCHCHMIFNSEILHPTNPCSHEYSQPPEIRQILPPQFLKEEFLLTPQTNVTLKSFDLQFLNEESKNEQSAQTQERQPPQQQPRDESNKRPTQEEPHLGILWTLVIFQLVLITFIIVFGVYRYSKYKKEMTYSKERLVYNIYASPSDSNIPESTSNGSSGAYKVNSVTPIPDYMNHV</sequence>
<feature type="compositionally biased region" description="Basic and acidic residues" evidence="1">
    <location>
        <begin position="543"/>
        <end position="553"/>
    </location>
</feature>
<feature type="transmembrane region" description="Helical" evidence="2">
    <location>
        <begin position="559"/>
        <end position="581"/>
    </location>
</feature>
<organism evidence="4 5">
    <name type="scientific">Folsomia candida</name>
    <name type="common">Springtail</name>
    <dbReference type="NCBI Taxonomy" id="158441"/>
    <lineage>
        <taxon>Eukaryota</taxon>
        <taxon>Metazoa</taxon>
        <taxon>Ecdysozoa</taxon>
        <taxon>Arthropoda</taxon>
        <taxon>Hexapoda</taxon>
        <taxon>Collembola</taxon>
        <taxon>Entomobryomorpha</taxon>
        <taxon>Isotomoidea</taxon>
        <taxon>Isotomidae</taxon>
        <taxon>Proisotominae</taxon>
        <taxon>Folsomia</taxon>
    </lineage>
</organism>